<dbReference type="Gene3D" id="2.70.70.10">
    <property type="entry name" value="Glucose Permease (Domain IIA)"/>
    <property type="match status" value="1"/>
</dbReference>
<protein>
    <recommendedName>
        <fullName evidence="3">Peptidase M23 domain-containing protein</fullName>
    </recommendedName>
</protein>
<reference evidence="1 2" key="1">
    <citation type="submission" date="2023-04" db="EMBL/GenBank/DDBJ databases">
        <title>A novel bacteria isolated from coastal sediment.</title>
        <authorList>
            <person name="Liu X.-J."/>
            <person name="Du Z.-J."/>
        </authorList>
    </citation>
    <scope>NUCLEOTIDE SEQUENCE [LARGE SCALE GENOMIC DNA]</scope>
    <source>
        <strain evidence="1 2">SDUM461003</strain>
    </source>
</reference>
<proteinExistence type="predicted"/>
<name>A0ABU1AX13_9BACT</name>
<dbReference type="Proteomes" id="UP001225316">
    <property type="component" value="Unassembled WGS sequence"/>
</dbReference>
<sequence>MKRKAKDTLTALEMNRGEIEEFELHSGEIIRIELISTSARVLRTTLKQLKVEEHAARTDYSFKCVLKINDHEHSLEREVSTQRSFYEPWEIDGLRIWFDAVQDIFEFLTEAHGECCPRKHARFAIQDASLRICPELIHPWCPLPKGGLKIEQCYRGEDCWLGAYNGASAHGGLDINHPAGTPLWAPFNIDDHYYFNSVEMGHNNNRWRGMHRWKNGSEWILQAHHMTELTVQEHKPLKPGEQFAWGAGVWSGDAEHSHFVFKVHDYGETILLDPWILFWQMYQDQGQLSSE</sequence>
<dbReference type="InterPro" id="IPR011055">
    <property type="entry name" value="Dup_hybrid_motif"/>
</dbReference>
<evidence type="ECO:0000313" key="1">
    <source>
        <dbReference type="EMBL" id="MDQ8208692.1"/>
    </source>
</evidence>
<dbReference type="EMBL" id="JARXHW010000037">
    <property type="protein sequence ID" value="MDQ8208692.1"/>
    <property type="molecule type" value="Genomic_DNA"/>
</dbReference>
<accession>A0ABU1AX13</accession>
<comment type="caution">
    <text evidence="1">The sequence shown here is derived from an EMBL/GenBank/DDBJ whole genome shotgun (WGS) entry which is preliminary data.</text>
</comment>
<evidence type="ECO:0000313" key="2">
    <source>
        <dbReference type="Proteomes" id="UP001225316"/>
    </source>
</evidence>
<keyword evidence="2" id="KW-1185">Reference proteome</keyword>
<organism evidence="1 2">
    <name type="scientific">Thalassobacterium maritimum</name>
    <dbReference type="NCBI Taxonomy" id="3041265"/>
    <lineage>
        <taxon>Bacteria</taxon>
        <taxon>Pseudomonadati</taxon>
        <taxon>Verrucomicrobiota</taxon>
        <taxon>Opitutia</taxon>
        <taxon>Puniceicoccales</taxon>
        <taxon>Coraliomargaritaceae</taxon>
        <taxon>Thalassobacterium</taxon>
    </lineage>
</organism>
<dbReference type="RefSeq" id="WP_308951335.1">
    <property type="nucleotide sequence ID" value="NZ_JARXHW010000037.1"/>
</dbReference>
<evidence type="ECO:0008006" key="3">
    <source>
        <dbReference type="Google" id="ProtNLM"/>
    </source>
</evidence>
<gene>
    <name evidence="1" type="ORF">QEH52_14290</name>
</gene>